<gene>
    <name evidence="3" type="ORF">AFUS01_LOCUS8967</name>
</gene>
<reference evidence="3" key="1">
    <citation type="submission" date="2021-06" db="EMBL/GenBank/DDBJ databases">
        <authorList>
            <person name="Hodson N. C."/>
            <person name="Mongue J. A."/>
            <person name="Jaron S. K."/>
        </authorList>
    </citation>
    <scope>NUCLEOTIDE SEQUENCE</scope>
</reference>
<dbReference type="AlphaFoldDB" id="A0A8J2JJP2"/>
<keyword evidence="4" id="KW-1185">Reference proteome</keyword>
<comment type="caution">
    <text evidence="3">The sequence shown here is derived from an EMBL/GenBank/DDBJ whole genome shotgun (WGS) entry which is preliminary data.</text>
</comment>
<keyword evidence="1" id="KW-0472">Membrane</keyword>
<evidence type="ECO:0000256" key="2">
    <source>
        <dbReference type="SAM" id="SignalP"/>
    </source>
</evidence>
<feature type="transmembrane region" description="Helical" evidence="1">
    <location>
        <begin position="388"/>
        <end position="405"/>
    </location>
</feature>
<feature type="chain" id="PRO_5035278053" evidence="2">
    <location>
        <begin position="26"/>
        <end position="666"/>
    </location>
</feature>
<feature type="transmembrane region" description="Helical" evidence="1">
    <location>
        <begin position="605"/>
        <end position="623"/>
    </location>
</feature>
<evidence type="ECO:0000256" key="1">
    <source>
        <dbReference type="SAM" id="Phobius"/>
    </source>
</evidence>
<name>A0A8J2JJP2_9HEXA</name>
<keyword evidence="2" id="KW-0732">Signal</keyword>
<dbReference type="Proteomes" id="UP000708208">
    <property type="component" value="Unassembled WGS sequence"/>
</dbReference>
<keyword evidence="1" id="KW-1133">Transmembrane helix</keyword>
<sequence length="666" mass="76233">MWPSAVPVLVFISLLNVHYLKSVSCEVKNDEVLKIYVDFFRPLQSCETNLVTWTKSKFTEKVKYDLIKVLHPYSTVLRLLNINSSLSGSGHFPKYQYCALHVIIQDIAAISPTQKIKPIEVDYFVKNTAFTETYFVFFLQIVKTRARFNTFVTDAPYNYFLAKISDDALIPKEINILAGPCPESIKCLYNYNQVANQMTSYQDIYLYLRKFRTDWFGNYLLVRPFPDKFLQKETLSLIDKTHIVSYSNPELPKPVGTIPFIKLALILAKKFNFTFEIGVPRNICPQCLIHSRSGIKNQRGKLVKHLYYKVYNNVKVIIIYSRPVHIPTSFASLMEPFSPTVWTVICATIVIIIAILKTSGLNLNDVIFLQISSLIFAQVGVTNQSYKIFFTYSILCFTILINIYVGTLKSFTVSPEVHKGGLSYKDLVSMDYTFKMSNRYEAFRLRGLEGMVNGSKIKRIHEELMNRTTVVNGSPTKAFLHKIRKARQATLVRADMDFVKLFLSRSLVKSFFMAPDEFFRNSVGWRFIGADADCLDQAFSNIISTGIMARWFQVFKDVEDDEEEDQLEEKLEELAKDDGTLGVDMAPSSEDESENVTMDDSLTKAAFNSIVFGICIGVGMFILEMLVHFRKKIFAAAYNPVKSHLLVDKDAVSNVKTNVEPIFYYR</sequence>
<evidence type="ECO:0000313" key="3">
    <source>
        <dbReference type="EMBL" id="CAG7719652.1"/>
    </source>
</evidence>
<dbReference type="EMBL" id="CAJVCH010063279">
    <property type="protein sequence ID" value="CAG7719652.1"/>
    <property type="molecule type" value="Genomic_DNA"/>
</dbReference>
<protein>
    <submittedName>
        <fullName evidence="3">Uncharacterized protein</fullName>
    </submittedName>
</protein>
<keyword evidence="1" id="KW-0812">Transmembrane</keyword>
<organism evidence="3 4">
    <name type="scientific">Allacma fusca</name>
    <dbReference type="NCBI Taxonomy" id="39272"/>
    <lineage>
        <taxon>Eukaryota</taxon>
        <taxon>Metazoa</taxon>
        <taxon>Ecdysozoa</taxon>
        <taxon>Arthropoda</taxon>
        <taxon>Hexapoda</taxon>
        <taxon>Collembola</taxon>
        <taxon>Symphypleona</taxon>
        <taxon>Sminthuridae</taxon>
        <taxon>Allacma</taxon>
    </lineage>
</organism>
<evidence type="ECO:0000313" key="4">
    <source>
        <dbReference type="Proteomes" id="UP000708208"/>
    </source>
</evidence>
<accession>A0A8J2JJP2</accession>
<proteinExistence type="predicted"/>
<feature type="signal peptide" evidence="2">
    <location>
        <begin position="1"/>
        <end position="25"/>
    </location>
</feature>
<feature type="transmembrane region" description="Helical" evidence="1">
    <location>
        <begin position="337"/>
        <end position="356"/>
    </location>
</feature>